<evidence type="ECO:0000256" key="1">
    <source>
        <dbReference type="SAM" id="SignalP"/>
    </source>
</evidence>
<accession>A0ABY8SKT8</accession>
<feature type="signal peptide" evidence="1">
    <location>
        <begin position="1"/>
        <end position="22"/>
    </location>
</feature>
<evidence type="ECO:0000313" key="2">
    <source>
        <dbReference type="EMBL" id="WHS63702.1"/>
    </source>
</evidence>
<proteinExistence type="predicted"/>
<dbReference type="InterPro" id="IPR025421">
    <property type="entry name" value="DUF4148"/>
</dbReference>
<dbReference type="RefSeq" id="WP_283484859.1">
    <property type="nucleotide sequence ID" value="NZ_CP125947.1"/>
</dbReference>
<dbReference type="Pfam" id="PF13663">
    <property type="entry name" value="DUF4148"/>
    <property type="match status" value="1"/>
</dbReference>
<dbReference type="Proteomes" id="UP001240697">
    <property type="component" value="Chromosome"/>
</dbReference>
<sequence>MKNANRLALAAVVALSAVAAQAGQNFEDGSWPPEAPATSTLTRAEVVADLQAAQQNGSMPNYDFTYVSPQKQQATVVTREQVKAETLAAMKNGGLSLGS</sequence>
<name>A0ABY8SKT8_9BURK</name>
<dbReference type="EMBL" id="CP125947">
    <property type="protein sequence ID" value="WHS63702.1"/>
    <property type="molecule type" value="Genomic_DNA"/>
</dbReference>
<evidence type="ECO:0000313" key="3">
    <source>
        <dbReference type="Proteomes" id="UP001240697"/>
    </source>
</evidence>
<protein>
    <submittedName>
        <fullName evidence="2">DUF4148 domain-containing protein</fullName>
    </submittedName>
</protein>
<organism evidence="2 3">
    <name type="scientific">Comamonas resistens</name>
    <dbReference type="NCBI Taxonomy" id="3046670"/>
    <lineage>
        <taxon>Bacteria</taxon>
        <taxon>Pseudomonadati</taxon>
        <taxon>Pseudomonadota</taxon>
        <taxon>Betaproteobacteria</taxon>
        <taxon>Burkholderiales</taxon>
        <taxon>Comamonadaceae</taxon>
        <taxon>Comamonas</taxon>
    </lineage>
</organism>
<gene>
    <name evidence="2" type="ORF">QMY55_14295</name>
</gene>
<keyword evidence="1" id="KW-0732">Signal</keyword>
<keyword evidence="3" id="KW-1185">Reference proteome</keyword>
<reference evidence="2 3" key="1">
    <citation type="submission" date="2023-05" db="EMBL/GenBank/DDBJ databases">
        <authorList>
            <person name="Yin Y."/>
            <person name="Lu Z."/>
        </authorList>
    </citation>
    <scope>NUCLEOTIDE SEQUENCE [LARGE SCALE GENOMIC DNA]</scope>
    <source>
        <strain evidence="2 3">ZM22</strain>
    </source>
</reference>
<feature type="chain" id="PRO_5046841462" evidence="1">
    <location>
        <begin position="23"/>
        <end position="99"/>
    </location>
</feature>